<reference evidence="1 2" key="1">
    <citation type="submission" date="2023-10" db="EMBL/GenBank/DDBJ databases">
        <title>Microbacterium xanthum sp. nov., isolated from seaweed.</title>
        <authorList>
            <person name="Lee S.D."/>
        </authorList>
    </citation>
    <scope>NUCLEOTIDE SEQUENCE [LARGE SCALE GENOMIC DNA]</scope>
    <source>
        <strain evidence="1 2">KCTC 19124</strain>
    </source>
</reference>
<dbReference type="EMBL" id="JAWJYN010000001">
    <property type="protein sequence ID" value="MDZ8161158.1"/>
    <property type="molecule type" value="Genomic_DNA"/>
</dbReference>
<evidence type="ECO:0000313" key="1">
    <source>
        <dbReference type="EMBL" id="MDZ8161158.1"/>
    </source>
</evidence>
<keyword evidence="2" id="KW-1185">Reference proteome</keyword>
<dbReference type="Proteomes" id="UP001291912">
    <property type="component" value="Unassembled WGS sequence"/>
</dbReference>
<protein>
    <submittedName>
        <fullName evidence="1">Uncharacterized protein</fullName>
    </submittedName>
</protein>
<proteinExistence type="predicted"/>
<sequence length="148" mass="15615">MHGPPRRISLDPARARPRGDALTARMIAALSERVGQPLAPATVTVDGSTRLEVEAAAADGSVFAQVIPHAGAFTSAHRNRVTANLFKLVWVATALFPDAQVALCVTPSVGPALAPHGWVRVAAQELGVRLLVFDPGSDSLRPAEEVLW</sequence>
<dbReference type="RefSeq" id="WP_194423802.1">
    <property type="nucleotide sequence ID" value="NZ_BAAAPT010000001.1"/>
</dbReference>
<gene>
    <name evidence="1" type="ORF">R2Q92_04865</name>
</gene>
<evidence type="ECO:0000313" key="2">
    <source>
        <dbReference type="Proteomes" id="UP001291912"/>
    </source>
</evidence>
<accession>A0ABU5N511</accession>
<comment type="caution">
    <text evidence="1">The sequence shown here is derived from an EMBL/GenBank/DDBJ whole genome shotgun (WGS) entry which is preliminary data.</text>
</comment>
<name>A0ABU5N511_9MICO</name>
<organism evidence="1 2">
    <name type="scientific">Microbacterium aquimaris</name>
    <dbReference type="NCBI Taxonomy" id="459816"/>
    <lineage>
        <taxon>Bacteria</taxon>
        <taxon>Bacillati</taxon>
        <taxon>Actinomycetota</taxon>
        <taxon>Actinomycetes</taxon>
        <taxon>Micrococcales</taxon>
        <taxon>Microbacteriaceae</taxon>
        <taxon>Microbacterium</taxon>
    </lineage>
</organism>